<evidence type="ECO:0000313" key="1">
    <source>
        <dbReference type="EMBL" id="KAF8664421.1"/>
    </source>
</evidence>
<organism evidence="1 2">
    <name type="scientific">Digitaria exilis</name>
    <dbReference type="NCBI Taxonomy" id="1010633"/>
    <lineage>
        <taxon>Eukaryota</taxon>
        <taxon>Viridiplantae</taxon>
        <taxon>Streptophyta</taxon>
        <taxon>Embryophyta</taxon>
        <taxon>Tracheophyta</taxon>
        <taxon>Spermatophyta</taxon>
        <taxon>Magnoliopsida</taxon>
        <taxon>Liliopsida</taxon>
        <taxon>Poales</taxon>
        <taxon>Poaceae</taxon>
        <taxon>PACMAD clade</taxon>
        <taxon>Panicoideae</taxon>
        <taxon>Panicodae</taxon>
        <taxon>Paniceae</taxon>
        <taxon>Anthephorinae</taxon>
        <taxon>Digitaria</taxon>
    </lineage>
</organism>
<sequence length="149" mass="16996">MNPIYWKQVFPTLTTNDSIVLDSLEEIELSSPRVKLEGEGHLLKLLLLICVIGHSMESSLLHLLRQCDGITKLEIELINHNFPKVSLCKRFGCPCVQPDMLRTDNVALNLREEIEFHFFTGSDEDVDLVKLMFMCKNAPKKLVINVADE</sequence>
<evidence type="ECO:0000313" key="2">
    <source>
        <dbReference type="Proteomes" id="UP000636709"/>
    </source>
</evidence>
<evidence type="ECO:0008006" key="3">
    <source>
        <dbReference type="Google" id="ProtNLM"/>
    </source>
</evidence>
<keyword evidence="2" id="KW-1185">Reference proteome</keyword>
<proteinExistence type="predicted"/>
<comment type="caution">
    <text evidence="1">The sequence shown here is derived from an EMBL/GenBank/DDBJ whole genome shotgun (WGS) entry which is preliminary data.</text>
</comment>
<dbReference type="Proteomes" id="UP000636709">
    <property type="component" value="Unassembled WGS sequence"/>
</dbReference>
<reference evidence="1" key="1">
    <citation type="submission" date="2020-07" db="EMBL/GenBank/DDBJ databases">
        <title>Genome sequence and genetic diversity analysis of an under-domesticated orphan crop, white fonio (Digitaria exilis).</title>
        <authorList>
            <person name="Bennetzen J.L."/>
            <person name="Chen S."/>
            <person name="Ma X."/>
            <person name="Wang X."/>
            <person name="Yssel A.E.J."/>
            <person name="Chaluvadi S.R."/>
            <person name="Johnson M."/>
            <person name="Gangashetty P."/>
            <person name="Hamidou F."/>
            <person name="Sanogo M.D."/>
            <person name="Zwaenepoel A."/>
            <person name="Wallace J."/>
            <person name="Van De Peer Y."/>
            <person name="Van Deynze A."/>
        </authorList>
    </citation>
    <scope>NUCLEOTIDE SEQUENCE</scope>
    <source>
        <tissue evidence="1">Leaves</tissue>
    </source>
</reference>
<name>A0A835APU6_9POAL</name>
<dbReference type="EMBL" id="JACEFO010002349">
    <property type="protein sequence ID" value="KAF8664421.1"/>
    <property type="molecule type" value="Genomic_DNA"/>
</dbReference>
<gene>
    <name evidence="1" type="ORF">HU200_054593</name>
</gene>
<accession>A0A835APU6</accession>
<protein>
    <recommendedName>
        <fullName evidence="3">FBD domain-containing protein</fullName>
    </recommendedName>
</protein>
<dbReference type="AlphaFoldDB" id="A0A835APU6"/>
<dbReference type="OrthoDB" id="682596at2759"/>